<protein>
    <submittedName>
        <fullName evidence="1">Uncharacterized protein</fullName>
    </submittedName>
</protein>
<keyword evidence="2" id="KW-1185">Reference proteome</keyword>
<name>C8PJN1_9BACT</name>
<gene>
    <name evidence="1" type="ORF">CAMGR0001_1430</name>
</gene>
<dbReference type="Proteomes" id="UP000005709">
    <property type="component" value="Unassembled WGS sequence"/>
</dbReference>
<accession>C8PJN1</accession>
<evidence type="ECO:0000313" key="2">
    <source>
        <dbReference type="Proteomes" id="UP000005709"/>
    </source>
</evidence>
<sequence length="55" mass="6338">MSASKFCYNAPRKRLRRFDIVCRASIHAALWHRELIIARRANGYGADLDAMFAAR</sequence>
<evidence type="ECO:0000313" key="1">
    <source>
        <dbReference type="EMBL" id="EEV17136.1"/>
    </source>
</evidence>
<organism evidence="1 2">
    <name type="scientific">Campylobacter gracilis RM3268</name>
    <dbReference type="NCBI Taxonomy" id="553220"/>
    <lineage>
        <taxon>Bacteria</taxon>
        <taxon>Pseudomonadati</taxon>
        <taxon>Campylobacterota</taxon>
        <taxon>Epsilonproteobacteria</taxon>
        <taxon>Campylobacterales</taxon>
        <taxon>Campylobacteraceae</taxon>
        <taxon>Campylobacter</taxon>
    </lineage>
</organism>
<dbReference type="EMBL" id="ACYG01000027">
    <property type="protein sequence ID" value="EEV17136.1"/>
    <property type="molecule type" value="Genomic_DNA"/>
</dbReference>
<dbReference type="AlphaFoldDB" id="C8PJN1"/>
<comment type="caution">
    <text evidence="1">The sequence shown here is derived from an EMBL/GenBank/DDBJ whole genome shotgun (WGS) entry which is preliminary data.</text>
</comment>
<reference evidence="1 2" key="1">
    <citation type="submission" date="2009-07" db="EMBL/GenBank/DDBJ databases">
        <authorList>
            <person name="Madupu R."/>
            <person name="Sebastian Y."/>
            <person name="Durkin A.S."/>
            <person name="Torralba M."/>
            <person name="Methe B."/>
            <person name="Sutton G.G."/>
            <person name="Strausberg R.L."/>
            <person name="Nelson K.E."/>
        </authorList>
    </citation>
    <scope>NUCLEOTIDE SEQUENCE [LARGE SCALE GENOMIC DNA]</scope>
    <source>
        <strain evidence="1 2">RM3268</strain>
    </source>
</reference>
<proteinExistence type="predicted"/>